<protein>
    <recommendedName>
        <fullName evidence="3">Flagellar FliJ protein</fullName>
    </recommendedName>
</protein>
<proteinExistence type="inferred from homology"/>
<name>A0A5P8P429_9BACT</name>
<dbReference type="Proteomes" id="UP000326944">
    <property type="component" value="Chromosome"/>
</dbReference>
<evidence type="ECO:0000256" key="3">
    <source>
        <dbReference type="ARBA" id="ARBA00020392"/>
    </source>
</evidence>
<evidence type="ECO:0000256" key="8">
    <source>
        <dbReference type="ARBA" id="ARBA00022927"/>
    </source>
</evidence>
<dbReference type="EMBL" id="CP043617">
    <property type="protein sequence ID" value="QFR50290.1"/>
    <property type="molecule type" value="Genomic_DNA"/>
</dbReference>
<dbReference type="RefSeq" id="WP_152308238.1">
    <property type="nucleotide sequence ID" value="NZ_CP043617.1"/>
</dbReference>
<evidence type="ECO:0000313" key="12">
    <source>
        <dbReference type="EMBL" id="QFR50290.1"/>
    </source>
</evidence>
<feature type="region of interest" description="Disordered" evidence="11">
    <location>
        <begin position="1"/>
        <end position="32"/>
    </location>
</feature>
<dbReference type="GO" id="GO:0005886">
    <property type="term" value="C:plasma membrane"/>
    <property type="evidence" value="ECO:0007669"/>
    <property type="project" value="UniProtKB-SubCell"/>
</dbReference>
<evidence type="ECO:0000256" key="1">
    <source>
        <dbReference type="ARBA" id="ARBA00004413"/>
    </source>
</evidence>
<evidence type="ECO:0000256" key="9">
    <source>
        <dbReference type="ARBA" id="ARBA00023136"/>
    </source>
</evidence>
<feature type="compositionally biased region" description="Basic and acidic residues" evidence="11">
    <location>
        <begin position="14"/>
        <end position="23"/>
    </location>
</feature>
<dbReference type="InterPro" id="IPR053716">
    <property type="entry name" value="Flag_assembly_chemotaxis_eff"/>
</dbReference>
<dbReference type="KEGG" id="sulg:FJR48_11345"/>
<evidence type="ECO:0000256" key="7">
    <source>
        <dbReference type="ARBA" id="ARBA00022795"/>
    </source>
</evidence>
<dbReference type="GO" id="GO:0071973">
    <property type="term" value="P:bacterial-type flagellum-dependent cell motility"/>
    <property type="evidence" value="ECO:0007669"/>
    <property type="project" value="InterPro"/>
</dbReference>
<keyword evidence="7" id="KW-1005">Bacterial flagellum biogenesis</keyword>
<gene>
    <name evidence="12" type="ORF">FJR48_11345</name>
</gene>
<sequence length="139" mass="16230">MKTRYSPLVKLKKSTMDKSERQVQQKNADLNNAKKALESSYNSLDDISQPTSGNINNLLASRSLLSSQRDLIEHNKSWVSYANKQLEAAKLQFKKDMIEFEKFKYLEVQEIKKYQKELKVKETKDLDEIALMTFGKDYK</sequence>
<dbReference type="AlphaFoldDB" id="A0A5P8P429"/>
<evidence type="ECO:0000256" key="6">
    <source>
        <dbReference type="ARBA" id="ARBA00022500"/>
    </source>
</evidence>
<evidence type="ECO:0000256" key="2">
    <source>
        <dbReference type="ARBA" id="ARBA00010004"/>
    </source>
</evidence>
<keyword evidence="4" id="KW-0813">Transport</keyword>
<keyword evidence="5" id="KW-1003">Cell membrane</keyword>
<reference evidence="12 13" key="1">
    <citation type="submission" date="2019-09" db="EMBL/GenBank/DDBJ databases">
        <title>Sulfurimonas gotlandica sp. nov., a chemoautotrophic and psychrotolerant epsilonproteobacterium isolated from a pelagic redoxcline, and an emended description of the genus Sulfurimonas.</title>
        <authorList>
            <person name="Wang S."/>
            <person name="Jiang L."/>
            <person name="Shao S."/>
        </authorList>
    </citation>
    <scope>NUCLEOTIDE SEQUENCE [LARGE SCALE GENOMIC DNA]</scope>
    <source>
        <strain evidence="12 13">GYSZ_1</strain>
    </source>
</reference>
<keyword evidence="8" id="KW-0653">Protein transport</keyword>
<keyword evidence="6" id="KW-0145">Chemotaxis</keyword>
<evidence type="ECO:0000256" key="11">
    <source>
        <dbReference type="SAM" id="MobiDB-lite"/>
    </source>
</evidence>
<evidence type="ECO:0000256" key="10">
    <source>
        <dbReference type="ARBA" id="ARBA00023225"/>
    </source>
</evidence>
<dbReference type="GO" id="GO:0015031">
    <property type="term" value="P:protein transport"/>
    <property type="evidence" value="ECO:0007669"/>
    <property type="project" value="UniProtKB-KW"/>
</dbReference>
<comment type="subcellular location">
    <subcellularLocation>
        <location evidence="1">Cell membrane</location>
        <topology evidence="1">Peripheral membrane protein</topology>
        <orientation evidence="1">Cytoplasmic side</orientation>
    </subcellularLocation>
</comment>
<dbReference type="GO" id="GO:0006935">
    <property type="term" value="P:chemotaxis"/>
    <property type="evidence" value="ECO:0007669"/>
    <property type="project" value="UniProtKB-KW"/>
</dbReference>
<organism evidence="12 13">
    <name type="scientific">Sulfurimonas lithotrophica</name>
    <dbReference type="NCBI Taxonomy" id="2590022"/>
    <lineage>
        <taxon>Bacteria</taxon>
        <taxon>Pseudomonadati</taxon>
        <taxon>Campylobacterota</taxon>
        <taxon>Epsilonproteobacteria</taxon>
        <taxon>Campylobacterales</taxon>
        <taxon>Sulfurimonadaceae</taxon>
        <taxon>Sulfurimonas</taxon>
    </lineage>
</organism>
<dbReference type="Gene3D" id="1.10.287.1700">
    <property type="match status" value="1"/>
</dbReference>
<evidence type="ECO:0000313" key="13">
    <source>
        <dbReference type="Proteomes" id="UP000326944"/>
    </source>
</evidence>
<dbReference type="GO" id="GO:0044781">
    <property type="term" value="P:bacterial-type flagellum organization"/>
    <property type="evidence" value="ECO:0007669"/>
    <property type="project" value="UniProtKB-KW"/>
</dbReference>
<keyword evidence="10" id="KW-1006">Bacterial flagellum protein export</keyword>
<dbReference type="InterPro" id="IPR012823">
    <property type="entry name" value="Flagell_FliJ"/>
</dbReference>
<dbReference type="GO" id="GO:0009288">
    <property type="term" value="C:bacterial-type flagellum"/>
    <property type="evidence" value="ECO:0007669"/>
    <property type="project" value="InterPro"/>
</dbReference>
<dbReference type="Pfam" id="PF02050">
    <property type="entry name" value="FliJ"/>
    <property type="match status" value="1"/>
</dbReference>
<keyword evidence="9" id="KW-0472">Membrane</keyword>
<accession>A0A5P8P429</accession>
<dbReference type="OrthoDB" id="5334685at2"/>
<evidence type="ECO:0000256" key="4">
    <source>
        <dbReference type="ARBA" id="ARBA00022448"/>
    </source>
</evidence>
<comment type="similarity">
    <text evidence="2">Belongs to the FliJ family.</text>
</comment>
<evidence type="ECO:0000256" key="5">
    <source>
        <dbReference type="ARBA" id="ARBA00022475"/>
    </source>
</evidence>
<keyword evidence="13" id="KW-1185">Reference proteome</keyword>